<evidence type="ECO:0000313" key="9">
    <source>
        <dbReference type="EMBL" id="GEB97981.1"/>
    </source>
</evidence>
<evidence type="ECO:0000256" key="4">
    <source>
        <dbReference type="ARBA" id="ARBA00022989"/>
    </source>
</evidence>
<organism evidence="8 10">
    <name type="scientific">Corynebacterium flavescens</name>
    <dbReference type="NCBI Taxonomy" id="28028"/>
    <lineage>
        <taxon>Bacteria</taxon>
        <taxon>Bacillati</taxon>
        <taxon>Actinomycetota</taxon>
        <taxon>Actinomycetes</taxon>
        <taxon>Mycobacteriales</taxon>
        <taxon>Corynebacteriaceae</taxon>
        <taxon>Corynebacterium</taxon>
    </lineage>
</organism>
<dbReference type="KEGG" id="cfc:CFLV_02820"/>
<feature type="transmembrane region" description="Helical" evidence="7">
    <location>
        <begin position="210"/>
        <end position="235"/>
    </location>
</feature>
<feature type="transmembrane region" description="Helical" evidence="7">
    <location>
        <begin position="335"/>
        <end position="355"/>
    </location>
</feature>
<dbReference type="STRING" id="28028.CFLV_02820"/>
<evidence type="ECO:0000256" key="6">
    <source>
        <dbReference type="SAM" id="MobiDB-lite"/>
    </source>
</evidence>
<evidence type="ECO:0000313" key="8">
    <source>
        <dbReference type="EMBL" id="APT86228.1"/>
    </source>
</evidence>
<dbReference type="Pfam" id="PF03631">
    <property type="entry name" value="Virul_fac_BrkB"/>
    <property type="match status" value="1"/>
</dbReference>
<evidence type="ECO:0000256" key="1">
    <source>
        <dbReference type="ARBA" id="ARBA00004651"/>
    </source>
</evidence>
<evidence type="ECO:0000256" key="3">
    <source>
        <dbReference type="ARBA" id="ARBA00022692"/>
    </source>
</evidence>
<dbReference type="AlphaFoldDB" id="A0A1L7CKB3"/>
<keyword evidence="2" id="KW-1003">Cell membrane</keyword>
<evidence type="ECO:0000256" key="7">
    <source>
        <dbReference type="SAM" id="Phobius"/>
    </source>
</evidence>
<feature type="region of interest" description="Disordered" evidence="6">
    <location>
        <begin position="1"/>
        <end position="30"/>
    </location>
</feature>
<dbReference type="InterPro" id="IPR017039">
    <property type="entry name" value="Virul_fac_BrkB"/>
</dbReference>
<dbReference type="RefSeq" id="WP_075729225.1">
    <property type="nucleotide sequence ID" value="NZ_BJNB01000021.1"/>
</dbReference>
<keyword evidence="4 7" id="KW-1133">Transmembrane helix</keyword>
<dbReference type="EMBL" id="CP009246">
    <property type="protein sequence ID" value="APT86228.1"/>
    <property type="molecule type" value="Genomic_DNA"/>
</dbReference>
<evidence type="ECO:0000256" key="5">
    <source>
        <dbReference type="ARBA" id="ARBA00023136"/>
    </source>
</evidence>
<feature type="transmembrane region" description="Helical" evidence="7">
    <location>
        <begin position="60"/>
        <end position="85"/>
    </location>
</feature>
<dbReference type="GeneID" id="82879653"/>
<reference evidence="9 11" key="2">
    <citation type="submission" date="2019-06" db="EMBL/GenBank/DDBJ databases">
        <title>Whole genome shotgun sequence of Corynebacterium flavescens NBRC 14136.</title>
        <authorList>
            <person name="Hosoyama A."/>
            <person name="Uohara A."/>
            <person name="Ohji S."/>
            <person name="Ichikawa N."/>
        </authorList>
    </citation>
    <scope>NUCLEOTIDE SEQUENCE [LARGE SCALE GENOMIC DNA]</scope>
    <source>
        <strain evidence="9 11">NBRC 14136</strain>
    </source>
</reference>
<reference evidence="8 10" key="1">
    <citation type="submission" date="2014-08" db="EMBL/GenBank/DDBJ databases">
        <title>Complete genome sequence of Corynebacterium flavescens OJ8(T)(=DSM 20296(T)), isolated from cheese.</title>
        <authorList>
            <person name="Ruckert C."/>
            <person name="Albersmeier A."/>
            <person name="Winkler A."/>
            <person name="Kalinowski J."/>
        </authorList>
    </citation>
    <scope>NUCLEOTIDE SEQUENCE [LARGE SCALE GENOMIC DNA]</scope>
    <source>
        <strain evidence="8 10">OJ8</strain>
    </source>
</reference>
<evidence type="ECO:0000313" key="11">
    <source>
        <dbReference type="Proteomes" id="UP000315353"/>
    </source>
</evidence>
<dbReference type="NCBIfam" id="TIGR00765">
    <property type="entry name" value="yihY_not_rbn"/>
    <property type="match status" value="1"/>
</dbReference>
<gene>
    <name evidence="9" type="ORF">CFL01nite_14760</name>
    <name evidence="8" type="ORF">CFLV_02820</name>
</gene>
<dbReference type="Proteomes" id="UP000185479">
    <property type="component" value="Chromosome"/>
</dbReference>
<dbReference type="GO" id="GO:0005886">
    <property type="term" value="C:plasma membrane"/>
    <property type="evidence" value="ECO:0007669"/>
    <property type="project" value="UniProtKB-SubCell"/>
</dbReference>
<keyword evidence="5 7" id="KW-0472">Membrane</keyword>
<protein>
    <submittedName>
        <fullName evidence="8">Ribonuclease</fullName>
    </submittedName>
</protein>
<evidence type="ECO:0000313" key="10">
    <source>
        <dbReference type="Proteomes" id="UP000185479"/>
    </source>
</evidence>
<dbReference type="Proteomes" id="UP000315353">
    <property type="component" value="Unassembled WGS sequence"/>
</dbReference>
<sequence length="359" mass="37644">MATTTQSDASRSDEYGIERAHADKPGPVEKVRERSPFVDHLLRMNDRYSGAGGNQYAAGITYYSVLAVFPLLMIAVATAATVLAARPDLFDQLQGRIAESVSGELGGTLNQVLETAVAQRGAMFGVGGLTTLWSGLGWMGNLRIGISAMWGIDPNDGGGFVRTKISDFLGLVGLLVALAIAFGVTVAGTSGLSTRIFDLLGIESFPGSGWVVFLIGLVAGLIANFLVVWWMLVFLPRTRVPLRSGLIGAVIGAVALEILKQASTLIMSSAAGNPAGAVFGPVIVLMVVMYLLWRVVLYVSAWTATTEESLELVKPPVPEPAVIRVRNEIKKGPPVGLSVGAGAALGALAAGLLSLRGRK</sequence>
<proteinExistence type="predicted"/>
<evidence type="ECO:0000256" key="2">
    <source>
        <dbReference type="ARBA" id="ARBA00022475"/>
    </source>
</evidence>
<dbReference type="PANTHER" id="PTHR30213">
    <property type="entry name" value="INNER MEMBRANE PROTEIN YHJD"/>
    <property type="match status" value="1"/>
</dbReference>
<feature type="compositionally biased region" description="Basic and acidic residues" evidence="6">
    <location>
        <begin position="10"/>
        <end position="30"/>
    </location>
</feature>
<dbReference type="EMBL" id="BJNB01000021">
    <property type="protein sequence ID" value="GEB97981.1"/>
    <property type="molecule type" value="Genomic_DNA"/>
</dbReference>
<name>A0A1L7CKB3_CORFL</name>
<accession>A0A1L7CKB3</accession>
<feature type="transmembrane region" description="Helical" evidence="7">
    <location>
        <begin position="168"/>
        <end position="190"/>
    </location>
</feature>
<keyword evidence="3 7" id="KW-0812">Transmembrane</keyword>
<dbReference type="PANTHER" id="PTHR30213:SF1">
    <property type="entry name" value="INNER MEMBRANE PROTEIN YHJD"/>
    <property type="match status" value="1"/>
</dbReference>
<feature type="transmembrane region" description="Helical" evidence="7">
    <location>
        <begin position="275"/>
        <end position="293"/>
    </location>
</feature>
<dbReference type="OrthoDB" id="4127374at2"/>
<comment type="subcellular location">
    <subcellularLocation>
        <location evidence="1">Cell membrane</location>
        <topology evidence="1">Multi-pass membrane protein</topology>
    </subcellularLocation>
</comment>
<keyword evidence="10" id="KW-1185">Reference proteome</keyword>